<keyword evidence="1" id="KW-0677">Repeat</keyword>
<dbReference type="PANTHER" id="PTHR47926">
    <property type="entry name" value="PENTATRICOPEPTIDE REPEAT-CONTAINING PROTEIN"/>
    <property type="match status" value="1"/>
</dbReference>
<evidence type="ECO:0000256" key="1">
    <source>
        <dbReference type="ARBA" id="ARBA00022737"/>
    </source>
</evidence>
<dbReference type="NCBIfam" id="TIGR00756">
    <property type="entry name" value="PPR"/>
    <property type="match status" value="1"/>
</dbReference>
<proteinExistence type="predicted"/>
<evidence type="ECO:0000313" key="2">
    <source>
        <dbReference type="EMBL" id="KAF3949730.1"/>
    </source>
</evidence>
<dbReference type="InterPro" id="IPR046960">
    <property type="entry name" value="PPR_At4g14850-like_plant"/>
</dbReference>
<accession>A0A8J4QGY1</accession>
<keyword evidence="3" id="KW-1185">Reference proteome</keyword>
<dbReference type="InterPro" id="IPR002885">
    <property type="entry name" value="PPR_rpt"/>
</dbReference>
<protein>
    <recommendedName>
        <fullName evidence="4">Pentatricopeptide repeat-containing protein</fullName>
    </recommendedName>
</protein>
<dbReference type="InterPro" id="IPR011990">
    <property type="entry name" value="TPR-like_helical_dom_sf"/>
</dbReference>
<dbReference type="GO" id="GO:0009451">
    <property type="term" value="P:RNA modification"/>
    <property type="evidence" value="ECO:0007669"/>
    <property type="project" value="InterPro"/>
</dbReference>
<dbReference type="GO" id="GO:0003723">
    <property type="term" value="F:RNA binding"/>
    <property type="evidence" value="ECO:0007669"/>
    <property type="project" value="InterPro"/>
</dbReference>
<dbReference type="Pfam" id="PF01535">
    <property type="entry name" value="PPR"/>
    <property type="match status" value="2"/>
</dbReference>
<gene>
    <name evidence="2" type="ORF">CMV_024437</name>
</gene>
<name>A0A8J4QGY1_9ROSI</name>
<dbReference type="Proteomes" id="UP000737018">
    <property type="component" value="Unassembled WGS sequence"/>
</dbReference>
<sequence>MIFEGVRPDNDNLTFTVALKECLRLFDLKTVEKLWCKAMDCGFEFDVFVGSSVLNFYAKYQKMDEAIVVFDSMLGRDLVCWTTTISGFAKSGLPIKAFDMYKCKRRQWTEMGL</sequence>
<evidence type="ECO:0008006" key="4">
    <source>
        <dbReference type="Google" id="ProtNLM"/>
    </source>
</evidence>
<dbReference type="OrthoDB" id="185373at2759"/>
<dbReference type="Gene3D" id="1.25.40.10">
    <property type="entry name" value="Tetratricopeptide repeat domain"/>
    <property type="match status" value="1"/>
</dbReference>
<dbReference type="AlphaFoldDB" id="A0A8J4QGY1"/>
<evidence type="ECO:0000313" key="3">
    <source>
        <dbReference type="Proteomes" id="UP000737018"/>
    </source>
</evidence>
<organism evidence="2 3">
    <name type="scientific">Castanea mollissima</name>
    <name type="common">Chinese chestnut</name>
    <dbReference type="NCBI Taxonomy" id="60419"/>
    <lineage>
        <taxon>Eukaryota</taxon>
        <taxon>Viridiplantae</taxon>
        <taxon>Streptophyta</taxon>
        <taxon>Embryophyta</taxon>
        <taxon>Tracheophyta</taxon>
        <taxon>Spermatophyta</taxon>
        <taxon>Magnoliopsida</taxon>
        <taxon>eudicotyledons</taxon>
        <taxon>Gunneridae</taxon>
        <taxon>Pentapetalae</taxon>
        <taxon>rosids</taxon>
        <taxon>fabids</taxon>
        <taxon>Fagales</taxon>
        <taxon>Fagaceae</taxon>
        <taxon>Castanea</taxon>
    </lineage>
</organism>
<comment type="caution">
    <text evidence="2">The sequence shown here is derived from an EMBL/GenBank/DDBJ whole genome shotgun (WGS) entry which is preliminary data.</text>
</comment>
<dbReference type="EMBL" id="JRKL02005902">
    <property type="protein sequence ID" value="KAF3949730.1"/>
    <property type="molecule type" value="Genomic_DNA"/>
</dbReference>
<reference evidence="2" key="1">
    <citation type="submission" date="2020-03" db="EMBL/GenBank/DDBJ databases">
        <title>Castanea mollissima Vanexum genome sequencing.</title>
        <authorList>
            <person name="Staton M."/>
        </authorList>
    </citation>
    <scope>NUCLEOTIDE SEQUENCE</scope>
    <source>
        <tissue evidence="2">Leaf</tissue>
    </source>
</reference>